<dbReference type="PANTHER" id="PTHR21220">
    <property type="entry name" value="DNA-DEPENDENT METALLOPROTEASE SPRTN"/>
    <property type="match status" value="1"/>
</dbReference>
<reference evidence="5" key="2">
    <citation type="submission" date="2025-08" db="UniProtKB">
        <authorList>
            <consortium name="Ensembl"/>
        </authorList>
    </citation>
    <scope>IDENTIFICATION</scope>
</reference>
<dbReference type="Pfam" id="PF10263">
    <property type="entry name" value="SprT-like"/>
    <property type="match status" value="1"/>
</dbReference>
<dbReference type="SMART" id="SM00731">
    <property type="entry name" value="SprT"/>
    <property type="match status" value="1"/>
</dbReference>
<reference evidence="5 6" key="1">
    <citation type="submission" date="2018-03" db="EMBL/GenBank/DDBJ databases">
        <title>Finding Nemo's genes: A chromosome-scale reference assembly of the genome of the orange clownfish Amphiprion percula.</title>
        <authorList>
            <person name="Lehmann R."/>
        </authorList>
    </citation>
    <scope>NUCLEOTIDE SEQUENCE</scope>
</reference>
<organism evidence="5 6">
    <name type="scientific">Amphiprion percula</name>
    <name type="common">Orange clownfish</name>
    <name type="synonym">Lutjanus percula</name>
    <dbReference type="NCBI Taxonomy" id="161767"/>
    <lineage>
        <taxon>Eukaryota</taxon>
        <taxon>Metazoa</taxon>
        <taxon>Chordata</taxon>
        <taxon>Craniata</taxon>
        <taxon>Vertebrata</taxon>
        <taxon>Euteleostomi</taxon>
        <taxon>Actinopterygii</taxon>
        <taxon>Neopterygii</taxon>
        <taxon>Teleostei</taxon>
        <taxon>Neoteleostei</taxon>
        <taxon>Acanthomorphata</taxon>
        <taxon>Ovalentaria</taxon>
        <taxon>Pomacentridae</taxon>
        <taxon>Amphiprion</taxon>
    </lineage>
</organism>
<dbReference type="GeneTree" id="ENSGT00390000003585"/>
<feature type="compositionally biased region" description="Basic and acidic residues" evidence="3">
    <location>
        <begin position="206"/>
        <end position="228"/>
    </location>
</feature>
<dbReference type="GO" id="GO:0003697">
    <property type="term" value="F:single-stranded DNA binding"/>
    <property type="evidence" value="ECO:0007669"/>
    <property type="project" value="InterPro"/>
</dbReference>
<name>A0A3P8ST01_AMPPE</name>
<dbReference type="GO" id="GO:0005634">
    <property type="term" value="C:nucleus"/>
    <property type="evidence" value="ECO:0007669"/>
    <property type="project" value="UniProtKB-SubCell"/>
</dbReference>
<dbReference type="Proteomes" id="UP000265080">
    <property type="component" value="Chromosome 11"/>
</dbReference>
<accession>A0A3P8ST01</accession>
<feature type="domain" description="SprT-like" evidence="4">
    <location>
        <begin position="38"/>
        <end position="207"/>
    </location>
</feature>
<dbReference type="AlphaFoldDB" id="A0A3P8ST01"/>
<evidence type="ECO:0000256" key="2">
    <source>
        <dbReference type="ARBA" id="ARBA00023242"/>
    </source>
</evidence>
<sequence>MDEDFLLATQLQEQFNYEYETSPLSIVDESWEMLDPSPDVRAMFLEFNDMFFWGKLSGVEVRWSPRMTLCAGVCSYEGRGGLCSIRLSEPLLKLRPRKDLVETLLHEMIHALLFVTQNNRDRDGHGPEFCKHMHRINKASGTKITVYHSFHDEVDVYRQHWWRCNGPCQSRKPYFGFVKRAMNRAPSSLDPWWGDHQRTCGGTYTKVKEPEGYGKKGKKDGKTSEKKALGNGKPSSTTPGNVPVPSPCISCNSFC</sequence>
<keyword evidence="2" id="KW-0539">Nucleus</keyword>
<comment type="subcellular location">
    <subcellularLocation>
        <location evidence="1">Nucleus</location>
    </subcellularLocation>
</comment>
<protein>
    <submittedName>
        <fullName evidence="5">SprT-like N-terminal domain</fullName>
    </submittedName>
</protein>
<dbReference type="InterPro" id="IPR055220">
    <property type="entry name" value="SPRTN_ZBD"/>
</dbReference>
<evidence type="ECO:0000256" key="1">
    <source>
        <dbReference type="ARBA" id="ARBA00004123"/>
    </source>
</evidence>
<dbReference type="Ensembl" id="ENSAPET00000015825.1">
    <property type="protein sequence ID" value="ENSAPEP00000015425.1"/>
    <property type="gene ID" value="ENSAPEG00000010939.1"/>
</dbReference>
<evidence type="ECO:0000259" key="4">
    <source>
        <dbReference type="SMART" id="SM00731"/>
    </source>
</evidence>
<dbReference type="PANTHER" id="PTHR21220:SF0">
    <property type="entry name" value="DNA-DEPENDENT METALLOPROTEASE SPRTN"/>
    <property type="match status" value="1"/>
</dbReference>
<evidence type="ECO:0000313" key="6">
    <source>
        <dbReference type="Proteomes" id="UP000265080"/>
    </source>
</evidence>
<evidence type="ECO:0000256" key="3">
    <source>
        <dbReference type="SAM" id="MobiDB-lite"/>
    </source>
</evidence>
<dbReference type="GO" id="GO:0031593">
    <property type="term" value="F:polyubiquitin modification-dependent protein binding"/>
    <property type="evidence" value="ECO:0007669"/>
    <property type="project" value="TreeGrafter"/>
</dbReference>
<dbReference type="InterPro" id="IPR044245">
    <property type="entry name" value="Spartan"/>
</dbReference>
<proteinExistence type="predicted"/>
<feature type="region of interest" description="Disordered" evidence="3">
    <location>
        <begin position="204"/>
        <end position="245"/>
    </location>
</feature>
<reference evidence="5" key="3">
    <citation type="submission" date="2025-09" db="UniProtKB">
        <authorList>
            <consortium name="Ensembl"/>
        </authorList>
    </citation>
    <scope>IDENTIFICATION</scope>
</reference>
<keyword evidence="6" id="KW-1185">Reference proteome</keyword>
<dbReference type="Pfam" id="PF22934">
    <property type="entry name" value="SPRTN_ZBD"/>
    <property type="match status" value="1"/>
</dbReference>
<dbReference type="InterPro" id="IPR006640">
    <property type="entry name" value="SprT-like_domain"/>
</dbReference>
<dbReference type="GO" id="GO:0006974">
    <property type="term" value="P:DNA damage response"/>
    <property type="evidence" value="ECO:0007669"/>
    <property type="project" value="InterPro"/>
</dbReference>
<dbReference type="GO" id="GO:0004222">
    <property type="term" value="F:metalloendopeptidase activity"/>
    <property type="evidence" value="ECO:0007669"/>
    <property type="project" value="InterPro"/>
</dbReference>
<dbReference type="OMA" id="IWRCNGP"/>
<evidence type="ECO:0000313" key="5">
    <source>
        <dbReference type="Ensembl" id="ENSAPEP00000015425.1"/>
    </source>
</evidence>